<dbReference type="PROSITE" id="PS50931">
    <property type="entry name" value="HTH_LYSR"/>
    <property type="match status" value="1"/>
</dbReference>
<gene>
    <name evidence="6" type="ORF">GGR17_002630</name>
</gene>
<dbReference type="AlphaFoldDB" id="A0A840C9Z1"/>
<dbReference type="Pfam" id="PF03466">
    <property type="entry name" value="LysR_substrate"/>
    <property type="match status" value="1"/>
</dbReference>
<evidence type="ECO:0000313" key="7">
    <source>
        <dbReference type="Proteomes" id="UP000585681"/>
    </source>
</evidence>
<evidence type="ECO:0000256" key="1">
    <source>
        <dbReference type="ARBA" id="ARBA00009437"/>
    </source>
</evidence>
<proteinExistence type="inferred from homology"/>
<dbReference type="Gene3D" id="3.40.190.10">
    <property type="entry name" value="Periplasmic binding protein-like II"/>
    <property type="match status" value="2"/>
</dbReference>
<dbReference type="GO" id="GO:0006351">
    <property type="term" value="P:DNA-templated transcription"/>
    <property type="evidence" value="ECO:0007669"/>
    <property type="project" value="TreeGrafter"/>
</dbReference>
<name>A0A840C9Z1_9RHOB</name>
<dbReference type="PANTHER" id="PTHR30537:SF26">
    <property type="entry name" value="GLYCINE CLEAVAGE SYSTEM TRANSCRIPTIONAL ACTIVATOR"/>
    <property type="match status" value="1"/>
</dbReference>
<accession>A0A840C9Z1</accession>
<feature type="domain" description="HTH lysR-type" evidence="5">
    <location>
        <begin position="7"/>
        <end position="62"/>
    </location>
</feature>
<dbReference type="InterPro" id="IPR058163">
    <property type="entry name" value="LysR-type_TF_proteobact-type"/>
</dbReference>
<sequence length="310" mass="33398">MAGPAYLRAMECFEAVGRRGSMQAAAAELGVSPGAVSQQVRRLETHLGVTLLERRGRGLVLTRWGRLYHTELAAGFARLSGADDALTRARDSETLTVSGLPTLTAKWLGRSLYAWGDENTDWPLRLISSEDTPDFDRDGVDFAMLLGPPAAGHAGAELFTDQVVPACAPHLVQGMPLQDPSDLLRLPRLQIRWSARYDRFDPPSWERWAAHHGVGGTPASPAVLCFALTATAIDAAVAGQGVVLGQVAMMARELESGQLVVPFERCLPLSVPYSLCWSRAALEKPGGAALRDWLLARGRQQAAALRKSPG</sequence>
<dbReference type="GO" id="GO:0003700">
    <property type="term" value="F:DNA-binding transcription factor activity"/>
    <property type="evidence" value="ECO:0007669"/>
    <property type="project" value="InterPro"/>
</dbReference>
<evidence type="ECO:0000256" key="3">
    <source>
        <dbReference type="ARBA" id="ARBA00023125"/>
    </source>
</evidence>
<dbReference type="EMBL" id="JACIEQ010000003">
    <property type="protein sequence ID" value="MBB4022811.1"/>
    <property type="molecule type" value="Genomic_DNA"/>
</dbReference>
<reference evidence="6" key="1">
    <citation type="submission" date="2020-08" db="EMBL/GenBank/DDBJ databases">
        <title>Genomic Encyclopedia of Type Strains, Phase IV (KMG-IV): sequencing the most valuable type-strain genomes for metagenomic binning, comparative biology and taxonomic classification.</title>
        <authorList>
            <person name="Goeker M."/>
        </authorList>
    </citation>
    <scope>NUCLEOTIDE SEQUENCE [LARGE SCALE GENOMIC DNA]</scope>
    <source>
        <strain evidence="6">DSM 105040</strain>
    </source>
</reference>
<protein>
    <submittedName>
        <fullName evidence="6">LysR family glycine cleavage system transcriptional activator</fullName>
    </submittedName>
</protein>
<dbReference type="PRINTS" id="PR00039">
    <property type="entry name" value="HTHLYSR"/>
</dbReference>
<dbReference type="PANTHER" id="PTHR30537">
    <property type="entry name" value="HTH-TYPE TRANSCRIPTIONAL REGULATOR"/>
    <property type="match status" value="1"/>
</dbReference>
<keyword evidence="3" id="KW-0238">DNA-binding</keyword>
<comment type="caution">
    <text evidence="6">The sequence shown here is derived from an EMBL/GenBank/DDBJ whole genome shotgun (WGS) entry which is preliminary data.</text>
</comment>
<dbReference type="SUPFAM" id="SSF53850">
    <property type="entry name" value="Periplasmic binding protein-like II"/>
    <property type="match status" value="1"/>
</dbReference>
<keyword evidence="2" id="KW-0805">Transcription regulation</keyword>
<dbReference type="Proteomes" id="UP000585681">
    <property type="component" value="Unassembled WGS sequence"/>
</dbReference>
<dbReference type="GO" id="GO:0043565">
    <property type="term" value="F:sequence-specific DNA binding"/>
    <property type="evidence" value="ECO:0007669"/>
    <property type="project" value="TreeGrafter"/>
</dbReference>
<dbReference type="FunFam" id="1.10.10.10:FF:000001">
    <property type="entry name" value="LysR family transcriptional regulator"/>
    <property type="match status" value="1"/>
</dbReference>
<evidence type="ECO:0000256" key="4">
    <source>
        <dbReference type="ARBA" id="ARBA00023163"/>
    </source>
</evidence>
<dbReference type="Pfam" id="PF00126">
    <property type="entry name" value="HTH_1"/>
    <property type="match status" value="1"/>
</dbReference>
<keyword evidence="4" id="KW-0804">Transcription</keyword>
<dbReference type="InterPro" id="IPR005119">
    <property type="entry name" value="LysR_subst-bd"/>
</dbReference>
<dbReference type="RefSeq" id="WP_054539949.1">
    <property type="nucleotide sequence ID" value="NZ_JACIEQ010000003.1"/>
</dbReference>
<dbReference type="SUPFAM" id="SSF46785">
    <property type="entry name" value="Winged helix' DNA-binding domain"/>
    <property type="match status" value="1"/>
</dbReference>
<dbReference type="InterPro" id="IPR000847">
    <property type="entry name" value="LysR_HTH_N"/>
</dbReference>
<organism evidence="6 7">
    <name type="scientific">Actibacterium naphthalenivorans</name>
    <dbReference type="NCBI Taxonomy" id="1614693"/>
    <lineage>
        <taxon>Bacteria</taxon>
        <taxon>Pseudomonadati</taxon>
        <taxon>Pseudomonadota</taxon>
        <taxon>Alphaproteobacteria</taxon>
        <taxon>Rhodobacterales</taxon>
        <taxon>Roseobacteraceae</taxon>
        <taxon>Actibacterium</taxon>
    </lineage>
</organism>
<evidence type="ECO:0000259" key="5">
    <source>
        <dbReference type="PROSITE" id="PS50931"/>
    </source>
</evidence>
<keyword evidence="7" id="KW-1185">Reference proteome</keyword>
<evidence type="ECO:0000313" key="6">
    <source>
        <dbReference type="EMBL" id="MBB4022811.1"/>
    </source>
</evidence>
<comment type="similarity">
    <text evidence="1">Belongs to the LysR transcriptional regulatory family.</text>
</comment>
<dbReference type="Gene3D" id="1.10.10.10">
    <property type="entry name" value="Winged helix-like DNA-binding domain superfamily/Winged helix DNA-binding domain"/>
    <property type="match status" value="1"/>
</dbReference>
<evidence type="ECO:0000256" key="2">
    <source>
        <dbReference type="ARBA" id="ARBA00023015"/>
    </source>
</evidence>
<dbReference type="InterPro" id="IPR036388">
    <property type="entry name" value="WH-like_DNA-bd_sf"/>
</dbReference>
<dbReference type="InterPro" id="IPR036390">
    <property type="entry name" value="WH_DNA-bd_sf"/>
</dbReference>